<dbReference type="PANTHER" id="PTHR42648:SF21">
    <property type="entry name" value="CYSTEINE-RICH RLK (RECEPTOR-LIKE PROTEIN KINASE) 8"/>
    <property type="match status" value="1"/>
</dbReference>
<sequence length="96" mass="11060">MRNLQTLVKKNHLRTIPDVKFDKDHICAACEASKLAKKHHSSKIVITTTRPLEIHHMDFFSPQNYASSGGSHYGLVIVDDLSHYTWVFFFKDKICT</sequence>
<accession>A0A8R7TG16</accession>
<reference evidence="1" key="2">
    <citation type="submission" date="2018-03" db="EMBL/GenBank/DDBJ databases">
        <title>The Triticum urartu genome reveals the dynamic nature of wheat genome evolution.</title>
        <authorList>
            <person name="Ling H."/>
            <person name="Ma B."/>
            <person name="Shi X."/>
            <person name="Liu H."/>
            <person name="Dong L."/>
            <person name="Sun H."/>
            <person name="Cao Y."/>
            <person name="Gao Q."/>
            <person name="Zheng S."/>
            <person name="Li Y."/>
            <person name="Yu Y."/>
            <person name="Du H."/>
            <person name="Qi M."/>
            <person name="Li Y."/>
            <person name="Yu H."/>
            <person name="Cui Y."/>
            <person name="Wang N."/>
            <person name="Chen C."/>
            <person name="Wu H."/>
            <person name="Zhao Y."/>
            <person name="Zhang J."/>
            <person name="Li Y."/>
            <person name="Zhou W."/>
            <person name="Zhang B."/>
            <person name="Hu W."/>
            <person name="Eijk M."/>
            <person name="Tang J."/>
            <person name="Witsenboer H."/>
            <person name="Zhao S."/>
            <person name="Li Z."/>
            <person name="Zhang A."/>
            <person name="Wang D."/>
            <person name="Liang C."/>
        </authorList>
    </citation>
    <scope>NUCLEOTIDE SEQUENCE [LARGE SCALE GENOMIC DNA]</scope>
    <source>
        <strain evidence="1">cv. G1812</strain>
    </source>
</reference>
<evidence type="ECO:0008006" key="3">
    <source>
        <dbReference type="Google" id="ProtNLM"/>
    </source>
</evidence>
<keyword evidence="2" id="KW-1185">Reference proteome</keyword>
<dbReference type="Gramene" id="TuG1812G0200002384.01.T01">
    <property type="protein sequence ID" value="TuG1812G0200002384.01.T01.cds246831"/>
    <property type="gene ID" value="TuG1812G0200002384.01"/>
</dbReference>
<dbReference type="GO" id="GO:0003676">
    <property type="term" value="F:nucleic acid binding"/>
    <property type="evidence" value="ECO:0007669"/>
    <property type="project" value="InterPro"/>
</dbReference>
<dbReference type="SUPFAM" id="SSF53098">
    <property type="entry name" value="Ribonuclease H-like"/>
    <property type="match status" value="1"/>
</dbReference>
<evidence type="ECO:0000313" key="2">
    <source>
        <dbReference type="Proteomes" id="UP000015106"/>
    </source>
</evidence>
<organism evidence="1 2">
    <name type="scientific">Triticum urartu</name>
    <name type="common">Red wild einkorn</name>
    <name type="synonym">Crithodium urartu</name>
    <dbReference type="NCBI Taxonomy" id="4572"/>
    <lineage>
        <taxon>Eukaryota</taxon>
        <taxon>Viridiplantae</taxon>
        <taxon>Streptophyta</taxon>
        <taxon>Embryophyta</taxon>
        <taxon>Tracheophyta</taxon>
        <taxon>Spermatophyta</taxon>
        <taxon>Magnoliopsida</taxon>
        <taxon>Liliopsida</taxon>
        <taxon>Poales</taxon>
        <taxon>Poaceae</taxon>
        <taxon>BOP clade</taxon>
        <taxon>Pooideae</taxon>
        <taxon>Triticodae</taxon>
        <taxon>Triticeae</taxon>
        <taxon>Triticinae</taxon>
        <taxon>Triticum</taxon>
    </lineage>
</organism>
<proteinExistence type="predicted"/>
<protein>
    <recommendedName>
        <fullName evidence="3">GAG-pre-integrase domain-containing protein</fullName>
    </recommendedName>
</protein>
<reference evidence="1" key="3">
    <citation type="submission" date="2022-06" db="UniProtKB">
        <authorList>
            <consortium name="EnsemblPlants"/>
        </authorList>
    </citation>
    <scope>IDENTIFICATION</scope>
</reference>
<evidence type="ECO:0000313" key="1">
    <source>
        <dbReference type="EnsemblPlants" id="TuG1812G0200002384.01.T01.cds246831"/>
    </source>
</evidence>
<dbReference type="Gene3D" id="3.30.420.10">
    <property type="entry name" value="Ribonuclease H-like superfamily/Ribonuclease H"/>
    <property type="match status" value="1"/>
</dbReference>
<dbReference type="AlphaFoldDB" id="A0A8R7TG16"/>
<dbReference type="InterPro" id="IPR036397">
    <property type="entry name" value="RNaseH_sf"/>
</dbReference>
<dbReference type="InterPro" id="IPR039537">
    <property type="entry name" value="Retrotran_Ty1/copia-like"/>
</dbReference>
<name>A0A8R7TG16_TRIUA</name>
<reference evidence="2" key="1">
    <citation type="journal article" date="2013" name="Nature">
        <title>Draft genome of the wheat A-genome progenitor Triticum urartu.</title>
        <authorList>
            <person name="Ling H.Q."/>
            <person name="Zhao S."/>
            <person name="Liu D."/>
            <person name="Wang J."/>
            <person name="Sun H."/>
            <person name="Zhang C."/>
            <person name="Fan H."/>
            <person name="Li D."/>
            <person name="Dong L."/>
            <person name="Tao Y."/>
            <person name="Gao C."/>
            <person name="Wu H."/>
            <person name="Li Y."/>
            <person name="Cui Y."/>
            <person name="Guo X."/>
            <person name="Zheng S."/>
            <person name="Wang B."/>
            <person name="Yu K."/>
            <person name="Liang Q."/>
            <person name="Yang W."/>
            <person name="Lou X."/>
            <person name="Chen J."/>
            <person name="Feng M."/>
            <person name="Jian J."/>
            <person name="Zhang X."/>
            <person name="Luo G."/>
            <person name="Jiang Y."/>
            <person name="Liu J."/>
            <person name="Wang Z."/>
            <person name="Sha Y."/>
            <person name="Zhang B."/>
            <person name="Wu H."/>
            <person name="Tang D."/>
            <person name="Shen Q."/>
            <person name="Xue P."/>
            <person name="Zou S."/>
            <person name="Wang X."/>
            <person name="Liu X."/>
            <person name="Wang F."/>
            <person name="Yang Y."/>
            <person name="An X."/>
            <person name="Dong Z."/>
            <person name="Zhang K."/>
            <person name="Zhang X."/>
            <person name="Luo M.C."/>
            <person name="Dvorak J."/>
            <person name="Tong Y."/>
            <person name="Wang J."/>
            <person name="Yang H."/>
            <person name="Li Z."/>
            <person name="Wang D."/>
            <person name="Zhang A."/>
            <person name="Wang J."/>
        </authorList>
    </citation>
    <scope>NUCLEOTIDE SEQUENCE</scope>
    <source>
        <strain evidence="2">cv. G1812</strain>
    </source>
</reference>
<dbReference type="EnsemblPlants" id="TuG1812G0200002384.01.T01">
    <property type="protein sequence ID" value="TuG1812G0200002384.01.T01.cds246831"/>
    <property type="gene ID" value="TuG1812G0200002384.01"/>
</dbReference>
<dbReference type="Proteomes" id="UP000015106">
    <property type="component" value="Chromosome 2"/>
</dbReference>
<dbReference type="InterPro" id="IPR012337">
    <property type="entry name" value="RNaseH-like_sf"/>
</dbReference>
<dbReference type="PANTHER" id="PTHR42648">
    <property type="entry name" value="TRANSPOSASE, PUTATIVE-RELATED"/>
    <property type="match status" value="1"/>
</dbReference>